<evidence type="ECO:0000256" key="3">
    <source>
        <dbReference type="ARBA" id="ARBA00022777"/>
    </source>
</evidence>
<keyword evidence="5 8" id="KW-0521">NADP</keyword>
<feature type="binding site" evidence="8">
    <location>
        <position position="184"/>
    </location>
    <ligand>
        <name>NAD(+)</name>
        <dbReference type="ChEBI" id="CHEBI:57540"/>
    </ligand>
</feature>
<comment type="cofactor">
    <cofactor evidence="8">
        <name>a divalent metal cation</name>
        <dbReference type="ChEBI" id="CHEBI:60240"/>
    </cofactor>
</comment>
<comment type="function">
    <text evidence="8">Involved in the regulation of the intracellular balance of NAD and NADP, and is a key enzyme in the biosynthesis of NADP. Catalyzes specifically the phosphorylation on 2'-hydroxyl of the adenosine moiety of NAD to yield NADP.</text>
</comment>
<dbReference type="Gene3D" id="2.60.200.30">
    <property type="entry name" value="Probable inorganic polyphosphate/atp-NAD kinase, domain 2"/>
    <property type="match status" value="1"/>
</dbReference>
<dbReference type="Gene3D" id="3.40.50.10330">
    <property type="entry name" value="Probable inorganic polyphosphate/atp-NAD kinase, domain 1"/>
    <property type="match status" value="1"/>
</dbReference>
<dbReference type="PANTHER" id="PTHR20275:SF0">
    <property type="entry name" value="NAD KINASE"/>
    <property type="match status" value="1"/>
</dbReference>
<reference evidence="9" key="1">
    <citation type="journal article" date="2018" name="Genome Announc.">
        <title>Fifty-Six Draft Genome Sequences of 10 Lactobacillus Species from 22 Commercial Dietary Supplements.</title>
        <authorList>
            <person name="Gangiredla J."/>
            <person name="Barnaba T.J."/>
            <person name="Mammel M.K."/>
            <person name="Lacher D.W."/>
            <person name="Elkins C.A."/>
            <person name="Lampel K.A."/>
            <person name="Whitehouse C.A."/>
            <person name="Tartera C."/>
        </authorList>
    </citation>
    <scope>NUCLEOTIDE SEQUENCE</scope>
    <source>
        <strain evidence="9">DS12_10</strain>
    </source>
</reference>
<dbReference type="Pfam" id="PF20143">
    <property type="entry name" value="NAD_kinase_C"/>
    <property type="match status" value="1"/>
</dbReference>
<dbReference type="PANTHER" id="PTHR20275">
    <property type="entry name" value="NAD KINASE"/>
    <property type="match status" value="1"/>
</dbReference>
<protein>
    <recommendedName>
        <fullName evidence="8">NAD kinase</fullName>
        <ecNumber evidence="8">2.7.1.23</ecNumber>
    </recommendedName>
    <alternativeName>
        <fullName evidence="8">ATP-dependent NAD kinase</fullName>
    </alternativeName>
</protein>
<evidence type="ECO:0000313" key="9">
    <source>
        <dbReference type="EMBL" id="PTV00908.1"/>
    </source>
</evidence>
<dbReference type="SUPFAM" id="SSF111331">
    <property type="entry name" value="NAD kinase/diacylglycerol kinase-like"/>
    <property type="match status" value="1"/>
</dbReference>
<dbReference type="GO" id="GO:0003951">
    <property type="term" value="F:NAD+ kinase activity"/>
    <property type="evidence" value="ECO:0007669"/>
    <property type="project" value="UniProtKB-UniRule"/>
</dbReference>
<comment type="caution">
    <text evidence="8">Lacks conserved residue(s) required for the propagation of feature annotation.</text>
</comment>
<feature type="binding site" evidence="8">
    <location>
        <begin position="45"/>
        <end position="46"/>
    </location>
    <ligand>
        <name>NAD(+)</name>
        <dbReference type="ChEBI" id="CHEBI:57540"/>
    </ligand>
</feature>
<keyword evidence="8" id="KW-0963">Cytoplasm</keyword>
<evidence type="ECO:0000256" key="6">
    <source>
        <dbReference type="ARBA" id="ARBA00023027"/>
    </source>
</evidence>
<keyword evidence="1 8" id="KW-0808">Transferase</keyword>
<dbReference type="Pfam" id="PF01513">
    <property type="entry name" value="NAD_kinase"/>
    <property type="match status" value="1"/>
</dbReference>
<evidence type="ECO:0000256" key="8">
    <source>
        <dbReference type="HAMAP-Rule" id="MF_00361"/>
    </source>
</evidence>
<keyword evidence="6 8" id="KW-0520">NAD</keyword>
<dbReference type="RefSeq" id="WP_035151241.1">
    <property type="nucleotide sequence ID" value="NZ_CP128363.1"/>
</dbReference>
<dbReference type="HAMAP" id="MF_00361">
    <property type="entry name" value="NAD_kinase"/>
    <property type="match status" value="1"/>
</dbReference>
<reference evidence="11" key="3">
    <citation type="submission" date="2018-04" db="EMBL/GenBank/DDBJ databases">
        <title>Draft Genome Sequences of 10 Lactobacillus Species from 22 Commercial Probiotic Products.</title>
        <authorList>
            <person name="Gangiredla J."/>
            <person name="Barnaba T.J."/>
            <person name="Mammel M.K."/>
            <person name="Lacher D.W."/>
            <person name="Elkins C.A."/>
            <person name="Lampel K.A."/>
            <person name="Whitehouse C.A."/>
            <person name="Tartera C."/>
        </authorList>
    </citation>
    <scope>NUCLEOTIDE SEQUENCE [LARGE SCALE GENOMIC DNA]</scope>
    <source>
        <strain evidence="11">DS12_10</strain>
    </source>
</reference>
<dbReference type="GO" id="GO:0046872">
    <property type="term" value="F:metal ion binding"/>
    <property type="evidence" value="ECO:0007669"/>
    <property type="project" value="UniProtKB-UniRule"/>
</dbReference>
<comment type="caution">
    <text evidence="9">The sequence shown here is derived from an EMBL/GenBank/DDBJ whole genome shotgun (WGS) entry which is preliminary data.</text>
</comment>
<dbReference type="InterPro" id="IPR017437">
    <property type="entry name" value="ATP-NAD_kinase_PpnK-typ_C"/>
</dbReference>
<reference evidence="10 12" key="2">
    <citation type="journal article" date="2018" name="J Appl Environ Microbiol">
        <title>The gut symbionts Lactobacillus reuteri R2lc and 2010 encode a polyketide synthase cluster that activates the mammalian aryl-hydrocarbon receptor.</title>
        <authorList>
            <person name="Ozcam M."/>
            <person name="Roos S."/>
            <person name="Van Pijkeren J.P."/>
        </authorList>
    </citation>
    <scope>NUCLEOTIDE SEQUENCE [LARGE SCALE GENOMIC DNA]</scope>
    <source>
        <strain evidence="10 12">R2lc</strain>
    </source>
</reference>
<keyword evidence="3 8" id="KW-0418">Kinase</keyword>
<dbReference type="InterPro" id="IPR002504">
    <property type="entry name" value="NADK"/>
</dbReference>
<organism evidence="9 11">
    <name type="scientific">Limosilactobacillus reuteri</name>
    <name type="common">Lactobacillus reuteri</name>
    <dbReference type="NCBI Taxonomy" id="1598"/>
    <lineage>
        <taxon>Bacteria</taxon>
        <taxon>Bacillati</taxon>
        <taxon>Bacillota</taxon>
        <taxon>Bacilli</taxon>
        <taxon>Lactobacillales</taxon>
        <taxon>Lactobacillaceae</taxon>
        <taxon>Limosilactobacillus</taxon>
    </lineage>
</organism>
<dbReference type="AlphaFoldDB" id="A0A081NSI9"/>
<name>A0A081NSI9_LIMRT</name>
<evidence type="ECO:0000256" key="5">
    <source>
        <dbReference type="ARBA" id="ARBA00022857"/>
    </source>
</evidence>
<feature type="binding site" evidence="8">
    <location>
        <begin position="160"/>
        <end position="165"/>
    </location>
    <ligand>
        <name>NAD(+)</name>
        <dbReference type="ChEBI" id="CHEBI:57540"/>
    </ligand>
</feature>
<dbReference type="EMBL" id="QAZN01000031">
    <property type="protein sequence ID" value="PTV00908.1"/>
    <property type="molecule type" value="Genomic_DNA"/>
</dbReference>
<evidence type="ECO:0000313" key="11">
    <source>
        <dbReference type="Proteomes" id="UP000244083"/>
    </source>
</evidence>
<keyword evidence="4 8" id="KW-0067">ATP-binding</keyword>
<comment type="similarity">
    <text evidence="8">Belongs to the NAD kinase family.</text>
</comment>
<dbReference type="GO" id="GO:0005737">
    <property type="term" value="C:cytoplasm"/>
    <property type="evidence" value="ECO:0007669"/>
    <property type="project" value="UniProtKB-SubCell"/>
</dbReference>
<dbReference type="GO" id="GO:0051287">
    <property type="term" value="F:NAD binding"/>
    <property type="evidence" value="ECO:0007669"/>
    <property type="project" value="UniProtKB-ARBA"/>
</dbReference>
<keyword evidence="2 8" id="KW-0547">Nucleotide-binding</keyword>
<evidence type="ECO:0000256" key="1">
    <source>
        <dbReference type="ARBA" id="ARBA00022679"/>
    </source>
</evidence>
<dbReference type="GO" id="GO:0006741">
    <property type="term" value="P:NADP+ biosynthetic process"/>
    <property type="evidence" value="ECO:0007669"/>
    <property type="project" value="UniProtKB-UniRule"/>
</dbReference>
<dbReference type="GO" id="GO:0005524">
    <property type="term" value="F:ATP binding"/>
    <property type="evidence" value="ECO:0007669"/>
    <property type="project" value="UniProtKB-KW"/>
</dbReference>
<evidence type="ECO:0000313" key="10">
    <source>
        <dbReference type="EMBL" id="RMX25696.1"/>
    </source>
</evidence>
<dbReference type="EMBL" id="PTLS01000024">
    <property type="protein sequence ID" value="RMX25696.1"/>
    <property type="molecule type" value="Genomic_DNA"/>
</dbReference>
<evidence type="ECO:0000256" key="2">
    <source>
        <dbReference type="ARBA" id="ARBA00022741"/>
    </source>
</evidence>
<feature type="binding site" evidence="8">
    <location>
        <position position="149"/>
    </location>
    <ligand>
        <name>NAD(+)</name>
        <dbReference type="ChEBI" id="CHEBI:57540"/>
    </ligand>
</feature>
<sequence>MRIGIYNNETAESQRVTKVLKTEMKRAGLTYVEKNPEVVITIGGDGTLLSAFHHYQKDLNNIRFVGIHTGHLGFYTDWRSFEIDDLVDSLVKDSGQAVSYPLLDMKATYSDGQTENYIALNESTIRNVTRTMVCDVFINNHLFENFRGDGLCISTPTGSTAYNKSVGGAIVDPNSIGFQLAEMASLNNRVFRTLGSPIIFGADAELILRLRDENGHVLTCDRDQWMLKSEKERYLTELSYRVSKQRIYFAQYRHNNFWNRVKDSFIGGVH</sequence>
<feature type="binding site" evidence="8">
    <location>
        <position position="147"/>
    </location>
    <ligand>
        <name>NAD(+)</name>
        <dbReference type="ChEBI" id="CHEBI:57540"/>
    </ligand>
</feature>
<accession>A0A081NSI9</accession>
<dbReference type="InterPro" id="IPR016064">
    <property type="entry name" value="NAD/diacylglycerol_kinase_sf"/>
</dbReference>
<dbReference type="Proteomes" id="UP000276940">
    <property type="component" value="Unassembled WGS sequence"/>
</dbReference>
<dbReference type="Proteomes" id="UP000244083">
    <property type="component" value="Unassembled WGS sequence"/>
</dbReference>
<proteinExistence type="inferred from homology"/>
<gene>
    <name evidence="8" type="primary">nadK</name>
    <name evidence="10" type="ORF">C5O77_04050</name>
    <name evidence="9" type="ORF">DB325_09915</name>
</gene>
<evidence type="ECO:0000313" key="12">
    <source>
        <dbReference type="Proteomes" id="UP000276940"/>
    </source>
</evidence>
<evidence type="ECO:0000256" key="7">
    <source>
        <dbReference type="ARBA" id="ARBA00047925"/>
    </source>
</evidence>
<dbReference type="InterPro" id="IPR017438">
    <property type="entry name" value="ATP-NAD_kinase_N"/>
</dbReference>
<dbReference type="GO" id="GO:0019674">
    <property type="term" value="P:NAD+ metabolic process"/>
    <property type="evidence" value="ECO:0007669"/>
    <property type="project" value="InterPro"/>
</dbReference>
<evidence type="ECO:0000256" key="4">
    <source>
        <dbReference type="ARBA" id="ARBA00022840"/>
    </source>
</evidence>
<dbReference type="EC" id="2.7.1.23" evidence="8"/>
<comment type="subcellular location">
    <subcellularLocation>
        <location evidence="8">Cytoplasm</location>
    </subcellularLocation>
</comment>
<feature type="active site" description="Proton acceptor" evidence="8">
    <location>
        <position position="45"/>
    </location>
</feature>
<comment type="catalytic activity">
    <reaction evidence="7 8">
        <text>NAD(+) + ATP = ADP + NADP(+) + H(+)</text>
        <dbReference type="Rhea" id="RHEA:18629"/>
        <dbReference type="ChEBI" id="CHEBI:15378"/>
        <dbReference type="ChEBI" id="CHEBI:30616"/>
        <dbReference type="ChEBI" id="CHEBI:57540"/>
        <dbReference type="ChEBI" id="CHEBI:58349"/>
        <dbReference type="ChEBI" id="CHEBI:456216"/>
        <dbReference type="EC" id="2.7.1.23"/>
    </reaction>
</comment>
<feature type="binding site" evidence="8">
    <location>
        <begin position="121"/>
        <end position="122"/>
    </location>
    <ligand>
        <name>NAD(+)</name>
        <dbReference type="ChEBI" id="CHEBI:57540"/>
    </ligand>
</feature>
<dbReference type="NCBIfam" id="NF003424">
    <property type="entry name" value="PRK04885.1"/>
    <property type="match status" value="1"/>
</dbReference>